<evidence type="ECO:0000256" key="6">
    <source>
        <dbReference type="ARBA" id="ARBA00023251"/>
    </source>
</evidence>
<dbReference type="InterPro" id="IPR012338">
    <property type="entry name" value="Beta-lactam/transpept-like"/>
</dbReference>
<name>A0A4S4A2G2_9HYPH</name>
<dbReference type="GO" id="GO:0071555">
    <property type="term" value="P:cell wall organization"/>
    <property type="evidence" value="ECO:0007669"/>
    <property type="project" value="TreeGrafter"/>
</dbReference>
<accession>A0A4S4A2G2</accession>
<dbReference type="PANTHER" id="PTHR30627">
    <property type="entry name" value="PEPTIDOGLYCAN D,D-TRANSPEPTIDASE"/>
    <property type="match status" value="1"/>
</dbReference>
<dbReference type="GO" id="GO:0008658">
    <property type="term" value="F:penicillin binding"/>
    <property type="evidence" value="ECO:0007669"/>
    <property type="project" value="InterPro"/>
</dbReference>
<sequence length="273" mass="30267">MMKNATLVAIGFATLTASASMAQAKNLCTLIMDSATSTQLFMQGDCNSRVTPASTFKIALAAIGYDTGVLKDAHAPTLNFQPGYPDWGGENWKQPTDPTRWLKYSVVWYSQQITHQLGAAKFADYVKRIDYGNADVNGDPGKNNGLERAWIASSLQISPMEQANFLTRLLNFKLPLSKSAMEKTIAIVETQDKKPDGWTIQGKTGMAYPRGADGSFDYARSWGWYVGWGEKDGRRIVFVRLIKDEKREKISAGIRARDSLLQDLPALLKQQSD</sequence>
<keyword evidence="4 7" id="KW-0732">Signal</keyword>
<comment type="catalytic activity">
    <reaction evidence="1">
        <text>a beta-lactam + H2O = a substituted beta-amino acid</text>
        <dbReference type="Rhea" id="RHEA:20401"/>
        <dbReference type="ChEBI" id="CHEBI:15377"/>
        <dbReference type="ChEBI" id="CHEBI:35627"/>
        <dbReference type="ChEBI" id="CHEBI:140347"/>
        <dbReference type="EC" id="3.5.2.6"/>
    </reaction>
</comment>
<dbReference type="InterPro" id="IPR001460">
    <property type="entry name" value="PCN-bd_Tpept"/>
</dbReference>
<dbReference type="EMBL" id="SSOA01000002">
    <property type="protein sequence ID" value="THF52574.1"/>
    <property type="molecule type" value="Genomic_DNA"/>
</dbReference>
<evidence type="ECO:0000256" key="5">
    <source>
        <dbReference type="ARBA" id="ARBA00022801"/>
    </source>
</evidence>
<dbReference type="EC" id="3.5.2.6" evidence="3"/>
<gene>
    <name evidence="9" type="primary">blaOXA</name>
    <name evidence="9" type="ORF">E6C51_04070</name>
</gene>
<dbReference type="PANTHER" id="PTHR30627:SF6">
    <property type="entry name" value="BETA-LACTAMASE YBXI-RELATED"/>
    <property type="match status" value="1"/>
</dbReference>
<dbReference type="AlphaFoldDB" id="A0A4S4A2G2"/>
<dbReference type="Gene3D" id="3.40.710.10">
    <property type="entry name" value="DD-peptidase/beta-lactamase superfamily"/>
    <property type="match status" value="1"/>
</dbReference>
<evidence type="ECO:0000313" key="9">
    <source>
        <dbReference type="EMBL" id="THF52574.1"/>
    </source>
</evidence>
<dbReference type="Proteomes" id="UP000310754">
    <property type="component" value="Unassembled WGS sequence"/>
</dbReference>
<evidence type="ECO:0000256" key="1">
    <source>
        <dbReference type="ARBA" id="ARBA00001526"/>
    </source>
</evidence>
<dbReference type="SUPFAM" id="SSF56601">
    <property type="entry name" value="beta-lactamase/transpeptidase-like"/>
    <property type="match status" value="1"/>
</dbReference>
<organism evidence="9 10">
    <name type="scientific">Allorhizobium terrae</name>
    <dbReference type="NCBI Taxonomy" id="1848972"/>
    <lineage>
        <taxon>Bacteria</taxon>
        <taxon>Pseudomonadati</taxon>
        <taxon>Pseudomonadota</taxon>
        <taxon>Alphaproteobacteria</taxon>
        <taxon>Hyphomicrobiales</taxon>
        <taxon>Rhizobiaceae</taxon>
        <taxon>Rhizobium/Agrobacterium group</taxon>
        <taxon>Allorhizobium</taxon>
    </lineage>
</organism>
<feature type="chain" id="PRO_5020320562" description="beta-lactamase" evidence="7">
    <location>
        <begin position="25"/>
        <end position="273"/>
    </location>
</feature>
<evidence type="ECO:0000256" key="3">
    <source>
        <dbReference type="ARBA" id="ARBA00012865"/>
    </source>
</evidence>
<evidence type="ECO:0000259" key="8">
    <source>
        <dbReference type="Pfam" id="PF00905"/>
    </source>
</evidence>
<reference evidence="9 10" key="1">
    <citation type="submission" date="2019-04" db="EMBL/GenBank/DDBJ databases">
        <title>Rhizobium terrae sp. nov., isolated from a paddy soil.</title>
        <authorList>
            <person name="Lin S.-Y."/>
            <person name="Hameed A."/>
            <person name="Huang H.-I."/>
            <person name="Young C.-C."/>
        </authorList>
    </citation>
    <scope>NUCLEOTIDE SEQUENCE [LARGE SCALE GENOMIC DNA]</scope>
    <source>
        <strain evidence="9 10">CC-HIH110</strain>
    </source>
</reference>
<dbReference type="NCBIfam" id="NF000270">
    <property type="entry name" value="bla_class_D_alt"/>
    <property type="match status" value="1"/>
</dbReference>
<evidence type="ECO:0000256" key="4">
    <source>
        <dbReference type="ARBA" id="ARBA00022729"/>
    </source>
</evidence>
<dbReference type="GO" id="GO:0008800">
    <property type="term" value="F:beta-lactamase activity"/>
    <property type="evidence" value="ECO:0007669"/>
    <property type="project" value="UniProtKB-EC"/>
</dbReference>
<feature type="signal peptide" evidence="7">
    <location>
        <begin position="1"/>
        <end position="24"/>
    </location>
</feature>
<keyword evidence="6" id="KW-0046">Antibiotic resistance</keyword>
<dbReference type="Pfam" id="PF00905">
    <property type="entry name" value="Transpeptidase"/>
    <property type="match status" value="1"/>
</dbReference>
<feature type="domain" description="Penicillin-binding protein transpeptidase" evidence="8">
    <location>
        <begin position="28"/>
        <end position="255"/>
    </location>
</feature>
<dbReference type="GO" id="GO:0046677">
    <property type="term" value="P:response to antibiotic"/>
    <property type="evidence" value="ECO:0007669"/>
    <property type="project" value="UniProtKB-KW"/>
</dbReference>
<protein>
    <recommendedName>
        <fullName evidence="3">beta-lactamase</fullName>
        <ecNumber evidence="3">3.5.2.6</ecNumber>
    </recommendedName>
</protein>
<dbReference type="InterPro" id="IPR050515">
    <property type="entry name" value="Beta-lactam/transpept"/>
</dbReference>
<keyword evidence="10" id="KW-1185">Reference proteome</keyword>
<comment type="caution">
    <text evidence="9">The sequence shown here is derived from an EMBL/GenBank/DDBJ whole genome shotgun (WGS) entry which is preliminary data.</text>
</comment>
<evidence type="ECO:0000313" key="10">
    <source>
        <dbReference type="Proteomes" id="UP000310754"/>
    </source>
</evidence>
<dbReference type="GO" id="GO:0005886">
    <property type="term" value="C:plasma membrane"/>
    <property type="evidence" value="ECO:0007669"/>
    <property type="project" value="TreeGrafter"/>
</dbReference>
<keyword evidence="5" id="KW-0378">Hydrolase</keyword>
<evidence type="ECO:0000256" key="2">
    <source>
        <dbReference type="ARBA" id="ARBA00007898"/>
    </source>
</evidence>
<evidence type="ECO:0000256" key="7">
    <source>
        <dbReference type="SAM" id="SignalP"/>
    </source>
</evidence>
<comment type="similarity">
    <text evidence="2">Belongs to the class-D beta-lactamase family.</text>
</comment>
<proteinExistence type="inferred from homology"/>